<dbReference type="OrthoDB" id="5914890at2759"/>
<dbReference type="AlphaFoldDB" id="A0A7R9BVY1"/>
<proteinExistence type="predicted"/>
<dbReference type="PANTHER" id="PTHR24073">
    <property type="entry name" value="DRAB5-RELATED"/>
    <property type="match status" value="1"/>
</dbReference>
<evidence type="ECO:0008006" key="6">
    <source>
        <dbReference type="Google" id="ProtNLM"/>
    </source>
</evidence>
<organism evidence="4">
    <name type="scientific">Notodromas monacha</name>
    <dbReference type="NCBI Taxonomy" id="399045"/>
    <lineage>
        <taxon>Eukaryota</taxon>
        <taxon>Metazoa</taxon>
        <taxon>Ecdysozoa</taxon>
        <taxon>Arthropoda</taxon>
        <taxon>Crustacea</taxon>
        <taxon>Oligostraca</taxon>
        <taxon>Ostracoda</taxon>
        <taxon>Podocopa</taxon>
        <taxon>Podocopida</taxon>
        <taxon>Cypridocopina</taxon>
        <taxon>Cypridoidea</taxon>
        <taxon>Cyprididae</taxon>
        <taxon>Notodromas</taxon>
    </lineage>
</organism>
<dbReference type="InterPro" id="IPR027417">
    <property type="entry name" value="P-loop_NTPase"/>
</dbReference>
<evidence type="ECO:0000256" key="1">
    <source>
        <dbReference type="ARBA" id="ARBA00022741"/>
    </source>
</evidence>
<keyword evidence="5" id="KW-1185">Reference proteome</keyword>
<dbReference type="SUPFAM" id="SSF52540">
    <property type="entry name" value="P-loop containing nucleoside triphosphate hydrolases"/>
    <property type="match status" value="1"/>
</dbReference>
<evidence type="ECO:0000313" key="5">
    <source>
        <dbReference type="Proteomes" id="UP000678499"/>
    </source>
</evidence>
<dbReference type="EMBL" id="OA885062">
    <property type="protein sequence ID" value="CAD7281618.1"/>
    <property type="molecule type" value="Genomic_DNA"/>
</dbReference>
<keyword evidence="1" id="KW-0547">Nucleotide-binding</keyword>
<dbReference type="PRINTS" id="PR00449">
    <property type="entry name" value="RASTRNSFRMNG"/>
</dbReference>
<dbReference type="PROSITE" id="PS00675">
    <property type="entry name" value="SIGMA54_INTERACT_1"/>
    <property type="match status" value="1"/>
</dbReference>
<name>A0A7R9BVY1_9CRUS</name>
<dbReference type="Proteomes" id="UP000678499">
    <property type="component" value="Unassembled WGS sequence"/>
</dbReference>
<keyword evidence="3" id="KW-0812">Transmembrane</keyword>
<dbReference type="Pfam" id="PF08477">
    <property type="entry name" value="Roc"/>
    <property type="match status" value="1"/>
</dbReference>
<keyword evidence="3" id="KW-0472">Membrane</keyword>
<evidence type="ECO:0000256" key="2">
    <source>
        <dbReference type="ARBA" id="ARBA00023134"/>
    </source>
</evidence>
<keyword evidence="2" id="KW-0342">GTP-binding</keyword>
<evidence type="ECO:0000256" key="3">
    <source>
        <dbReference type="SAM" id="Phobius"/>
    </source>
</evidence>
<dbReference type="InterPro" id="IPR025662">
    <property type="entry name" value="Sigma_54_int_dom_ATP-bd_1"/>
</dbReference>
<keyword evidence="3" id="KW-1133">Transmembrane helix</keyword>
<dbReference type="EMBL" id="CAJPEX010003025">
    <property type="protein sequence ID" value="CAG0921770.1"/>
    <property type="molecule type" value="Genomic_DNA"/>
</dbReference>
<dbReference type="Gene3D" id="3.40.50.300">
    <property type="entry name" value="P-loop containing nucleotide triphosphate hydrolases"/>
    <property type="match status" value="1"/>
</dbReference>
<reference evidence="4" key="1">
    <citation type="submission" date="2020-11" db="EMBL/GenBank/DDBJ databases">
        <authorList>
            <person name="Tran Van P."/>
        </authorList>
    </citation>
    <scope>NUCLEOTIDE SEQUENCE</scope>
</reference>
<dbReference type="GO" id="GO:0005525">
    <property type="term" value="F:GTP binding"/>
    <property type="evidence" value="ECO:0007669"/>
    <property type="project" value="UniProtKB-KW"/>
</dbReference>
<accession>A0A7R9BVY1</accession>
<evidence type="ECO:0000313" key="4">
    <source>
        <dbReference type="EMBL" id="CAD7281618.1"/>
    </source>
</evidence>
<sequence>MAGLEKVKVLVIGDSGVGKSSLSHLICHGQPITNPSWTIGASLDVKVHVFRDGTPLQKKYFVELWDVGGCNAHANARSVFYHNVNGNTSFAKNTNENLRKVLILLVFLSMFCLGIILVHDLTNKKSCFNLRNWLSEVLVHVQGDGGCGLTSPLSLTATSDAMSSWWSRDGFDPETFAGSSQLPMLIFGTKQDLTTETRYRKRSPMADECGADEIFLNCLDRTCMPSGSSAAVKLSKFFDKVIERRYHAAGNLMADRRRNPHHNAQFRTFIVDR</sequence>
<feature type="transmembrane region" description="Helical" evidence="3">
    <location>
        <begin position="101"/>
        <end position="119"/>
    </location>
</feature>
<protein>
    <recommendedName>
        <fullName evidence="6">Rab-like protein 3</fullName>
    </recommendedName>
</protein>
<gene>
    <name evidence="4" type="ORF">NMOB1V02_LOCUS9258</name>
</gene>